<dbReference type="GO" id="GO:0034515">
    <property type="term" value="C:proteasome storage granule"/>
    <property type="evidence" value="ECO:0007669"/>
    <property type="project" value="TreeGrafter"/>
</dbReference>
<dbReference type="GO" id="GO:0005634">
    <property type="term" value="C:nucleus"/>
    <property type="evidence" value="ECO:0007669"/>
    <property type="project" value="TreeGrafter"/>
</dbReference>
<sequence>MDPVECETGMNGNDNQVTREGDDGGADPGPDATPSLDCSARDPTGAAVDETTTTTAHGSTTITNPSDLDQPLCNAVMAATVAAPALDRDDDDALLAGLASTSGSTIVSAMTAAAPITEAIRDEHVDRDVLLATDTDHIHHDAPRVDDTDHAHHHGSALIDVDPVPAAPLHLIPPPPPTRVASHVSDSTAHTKSTLVRMAVPIPATCADAASPAPPPSRLVLIAVPPQMISIDKVMAAAAAVDLEDKAVNGTDEVKMTATKQPGAPMHVQDVYVGEIDASLATASTSDSLLAPAASFTGHDKGDDEPRAHHDCHQTVRAVPLRILFGLSDDDSSLDGGLHRHSDQEFPATHSWIRSCRHPDTAPINAPAAAMGVPGAPADTGYTTYDYSARLHSLMPSDEPIPASRCRRRRFWAEIADSLAHIEILFEDTKFQYRQLAALVAAKVYYHLGEFDDSVTFALGAGELFDLNAQSQFVETIIAKCIRQVVERMFQRCFDHEEYRQVRWLGRRAQF</sequence>
<dbReference type="GO" id="GO:0043161">
    <property type="term" value="P:proteasome-mediated ubiquitin-dependent protein catabolic process"/>
    <property type="evidence" value="ECO:0007669"/>
    <property type="project" value="TreeGrafter"/>
</dbReference>
<evidence type="ECO:0000256" key="2">
    <source>
        <dbReference type="SAM" id="MobiDB-lite"/>
    </source>
</evidence>
<evidence type="ECO:0000313" key="5">
    <source>
        <dbReference type="Proteomes" id="UP000054350"/>
    </source>
</evidence>
<dbReference type="Pfam" id="PF21505">
    <property type="entry name" value="RPN2_N"/>
    <property type="match status" value="1"/>
</dbReference>
<dbReference type="eggNOG" id="KOG2062">
    <property type="taxonomic scope" value="Eukaryota"/>
</dbReference>
<reference evidence="4 5" key="1">
    <citation type="submission" date="2009-11" db="EMBL/GenBank/DDBJ databases">
        <title>Annotation of Allomyces macrogynus ATCC 38327.</title>
        <authorList>
            <consortium name="The Broad Institute Genome Sequencing Platform"/>
            <person name="Russ C."/>
            <person name="Cuomo C."/>
            <person name="Burger G."/>
            <person name="Gray M.W."/>
            <person name="Holland P.W.H."/>
            <person name="King N."/>
            <person name="Lang F.B.F."/>
            <person name="Roger A.J."/>
            <person name="Ruiz-Trillo I."/>
            <person name="Young S.K."/>
            <person name="Zeng Q."/>
            <person name="Gargeya S."/>
            <person name="Fitzgerald M."/>
            <person name="Haas B."/>
            <person name="Abouelleil A."/>
            <person name="Alvarado L."/>
            <person name="Arachchi H.M."/>
            <person name="Berlin A."/>
            <person name="Chapman S.B."/>
            <person name="Gearin G."/>
            <person name="Goldberg J."/>
            <person name="Griggs A."/>
            <person name="Gujja S."/>
            <person name="Hansen M."/>
            <person name="Heiman D."/>
            <person name="Howarth C."/>
            <person name="Larimer J."/>
            <person name="Lui A."/>
            <person name="MacDonald P.J.P."/>
            <person name="McCowen C."/>
            <person name="Montmayeur A."/>
            <person name="Murphy C."/>
            <person name="Neiman D."/>
            <person name="Pearson M."/>
            <person name="Priest M."/>
            <person name="Roberts A."/>
            <person name="Saif S."/>
            <person name="Shea T."/>
            <person name="Sisk P."/>
            <person name="Stolte C."/>
            <person name="Sykes S."/>
            <person name="Wortman J."/>
            <person name="Nusbaum C."/>
            <person name="Birren B."/>
        </authorList>
    </citation>
    <scope>NUCLEOTIDE SEQUENCE [LARGE SCALE GENOMIC DNA]</scope>
    <source>
        <strain evidence="4 5">ATCC 38327</strain>
    </source>
</reference>
<dbReference type="Proteomes" id="UP000054350">
    <property type="component" value="Unassembled WGS sequence"/>
</dbReference>
<dbReference type="EMBL" id="GG745351">
    <property type="protein sequence ID" value="KNE66892.1"/>
    <property type="molecule type" value="Genomic_DNA"/>
</dbReference>
<evidence type="ECO:0000313" key="4">
    <source>
        <dbReference type="EMBL" id="KNE66892.1"/>
    </source>
</evidence>
<dbReference type="OrthoDB" id="261572at2759"/>
<dbReference type="AlphaFoldDB" id="A0A0L0SWL0"/>
<dbReference type="PANTHER" id="PTHR10943:SF2">
    <property type="entry name" value="26S PROTEASOME NON-ATPASE REGULATORY SUBUNIT 1"/>
    <property type="match status" value="1"/>
</dbReference>
<keyword evidence="5" id="KW-1185">Reference proteome</keyword>
<dbReference type="STRING" id="578462.A0A0L0SWL0"/>
<name>A0A0L0SWL0_ALLM3</name>
<proteinExistence type="predicted"/>
<dbReference type="InterPro" id="IPR048570">
    <property type="entry name" value="PSMD1_RPN2_N"/>
</dbReference>
<reference evidence="5" key="2">
    <citation type="submission" date="2009-11" db="EMBL/GenBank/DDBJ databases">
        <title>The Genome Sequence of Allomyces macrogynus strain ATCC 38327.</title>
        <authorList>
            <consortium name="The Broad Institute Genome Sequencing Platform"/>
            <person name="Russ C."/>
            <person name="Cuomo C."/>
            <person name="Shea T."/>
            <person name="Young S.K."/>
            <person name="Zeng Q."/>
            <person name="Koehrsen M."/>
            <person name="Haas B."/>
            <person name="Borodovsky M."/>
            <person name="Guigo R."/>
            <person name="Alvarado L."/>
            <person name="Berlin A."/>
            <person name="Borenstein D."/>
            <person name="Chen Z."/>
            <person name="Engels R."/>
            <person name="Freedman E."/>
            <person name="Gellesch M."/>
            <person name="Goldberg J."/>
            <person name="Griggs A."/>
            <person name="Gujja S."/>
            <person name="Heiman D."/>
            <person name="Hepburn T."/>
            <person name="Howarth C."/>
            <person name="Jen D."/>
            <person name="Larson L."/>
            <person name="Lewis B."/>
            <person name="Mehta T."/>
            <person name="Park D."/>
            <person name="Pearson M."/>
            <person name="Roberts A."/>
            <person name="Saif S."/>
            <person name="Shenoy N."/>
            <person name="Sisk P."/>
            <person name="Stolte C."/>
            <person name="Sykes S."/>
            <person name="Walk T."/>
            <person name="White J."/>
            <person name="Yandava C."/>
            <person name="Burger G."/>
            <person name="Gray M.W."/>
            <person name="Holland P.W.H."/>
            <person name="King N."/>
            <person name="Lang F.B.F."/>
            <person name="Roger A.J."/>
            <person name="Ruiz-Trillo I."/>
            <person name="Lander E."/>
            <person name="Nusbaum C."/>
        </authorList>
    </citation>
    <scope>NUCLEOTIDE SEQUENCE [LARGE SCALE GENOMIC DNA]</scope>
    <source>
        <strain evidence="5">ATCC 38327</strain>
    </source>
</reference>
<organism evidence="4 5">
    <name type="scientific">Allomyces macrogynus (strain ATCC 38327)</name>
    <name type="common">Allomyces javanicus var. macrogynus</name>
    <dbReference type="NCBI Taxonomy" id="578462"/>
    <lineage>
        <taxon>Eukaryota</taxon>
        <taxon>Fungi</taxon>
        <taxon>Fungi incertae sedis</taxon>
        <taxon>Blastocladiomycota</taxon>
        <taxon>Blastocladiomycetes</taxon>
        <taxon>Blastocladiales</taxon>
        <taxon>Blastocladiaceae</taxon>
        <taxon>Allomyces</taxon>
    </lineage>
</organism>
<dbReference type="GO" id="GO:0008540">
    <property type="term" value="C:proteasome regulatory particle, base subcomplex"/>
    <property type="evidence" value="ECO:0007669"/>
    <property type="project" value="TreeGrafter"/>
</dbReference>
<dbReference type="PANTHER" id="PTHR10943">
    <property type="entry name" value="26S PROTEASOME NON-ATPASE REGULATORY SUBUNIT"/>
    <property type="match status" value="1"/>
</dbReference>
<feature type="domain" description="26S proteasome non-ATPase regulatory subunit 1/RPN2 N-terminal" evidence="3">
    <location>
        <begin position="410"/>
        <end position="491"/>
    </location>
</feature>
<feature type="region of interest" description="Disordered" evidence="2">
    <location>
        <begin position="1"/>
        <end position="69"/>
    </location>
</feature>
<dbReference type="VEuPathDB" id="FungiDB:AMAG_11367"/>
<keyword evidence="1" id="KW-0677">Repeat</keyword>
<evidence type="ECO:0000256" key="1">
    <source>
        <dbReference type="ARBA" id="ARBA00022737"/>
    </source>
</evidence>
<gene>
    <name evidence="4" type="ORF">AMAG_11367</name>
</gene>
<evidence type="ECO:0000259" key="3">
    <source>
        <dbReference type="Pfam" id="PF21505"/>
    </source>
</evidence>
<protein>
    <recommendedName>
        <fullName evidence="3">26S proteasome non-ATPase regulatory subunit 1/RPN2 N-terminal domain-containing protein</fullName>
    </recommendedName>
</protein>
<accession>A0A0L0SWL0</accession>
<feature type="compositionally biased region" description="Low complexity" evidence="2">
    <location>
        <begin position="51"/>
        <end position="63"/>
    </location>
</feature>